<dbReference type="EMBL" id="CP066690">
    <property type="protein sequence ID" value="QQG45363.1"/>
    <property type="molecule type" value="Genomic_DNA"/>
</dbReference>
<organism evidence="1 2">
    <name type="scientific">Candidatus Sungiibacteriota bacterium</name>
    <dbReference type="NCBI Taxonomy" id="2750080"/>
    <lineage>
        <taxon>Bacteria</taxon>
        <taxon>Candidatus Sungiibacteriota</taxon>
    </lineage>
</organism>
<dbReference type="Proteomes" id="UP000595618">
    <property type="component" value="Chromosome"/>
</dbReference>
<dbReference type="InterPro" id="IPR000836">
    <property type="entry name" value="PRTase_dom"/>
</dbReference>
<proteinExistence type="predicted"/>
<dbReference type="CDD" id="cd06223">
    <property type="entry name" value="PRTases_typeI"/>
    <property type="match status" value="1"/>
</dbReference>
<name>A0A7T5US71_9BACT</name>
<evidence type="ECO:0000313" key="2">
    <source>
        <dbReference type="Proteomes" id="UP000595618"/>
    </source>
</evidence>
<dbReference type="SUPFAM" id="SSF53271">
    <property type="entry name" value="PRTase-like"/>
    <property type="match status" value="1"/>
</dbReference>
<dbReference type="InterPro" id="IPR029057">
    <property type="entry name" value="PRTase-like"/>
</dbReference>
<evidence type="ECO:0000313" key="1">
    <source>
        <dbReference type="EMBL" id="QQG45363.1"/>
    </source>
</evidence>
<dbReference type="AlphaFoldDB" id="A0A7T5US71"/>
<reference evidence="1 2" key="1">
    <citation type="submission" date="2020-07" db="EMBL/GenBank/DDBJ databases">
        <title>Huge and variable diversity of episymbiotic CPR bacteria and DPANN archaea in groundwater ecosystems.</title>
        <authorList>
            <person name="He C.Y."/>
            <person name="Keren R."/>
            <person name="Whittaker M."/>
            <person name="Farag I.F."/>
            <person name="Doudna J."/>
            <person name="Cate J.H.D."/>
            <person name="Banfield J.F."/>
        </authorList>
    </citation>
    <scope>NUCLEOTIDE SEQUENCE [LARGE SCALE GENOMIC DNA]</scope>
    <source>
        <strain evidence="1">NC_groundwater_541_Ag_S-0.1um_46_50</strain>
    </source>
</reference>
<dbReference type="Gene3D" id="3.40.50.2020">
    <property type="match status" value="1"/>
</dbReference>
<gene>
    <name evidence="1" type="ORF">HYW89_00270</name>
</gene>
<evidence type="ECO:0008006" key="3">
    <source>
        <dbReference type="Google" id="ProtNLM"/>
    </source>
</evidence>
<sequence length="230" mass="25993">MRYRLEEKCRAAEEYCAHILKQSGAILNTEETGEHYQLFPSGLHTGMYIQLARIFEKGPAREQMAKLLLYKLKQADIDLQEINVLLGPALGAIPLICALQTLAELEHTRAVYVERDRQFVLALSRGFSLNPQERILIVDDMAVSFSTIRETIAAAHRACASQGYEANIIGFAILIDRPLIDREHSELLWPTLKYACGLCIPLEAYNAAPPLLKKQCPYCQRDIKLIQPKI</sequence>
<accession>A0A7T5US71</accession>
<protein>
    <recommendedName>
        <fullName evidence="3">Orotate phosphoribosyltransferase</fullName>
    </recommendedName>
</protein>